<reference evidence="14" key="2">
    <citation type="submission" date="2025-08" db="UniProtKB">
        <authorList>
            <consortium name="Ensembl"/>
        </authorList>
    </citation>
    <scope>IDENTIFICATION</scope>
</reference>
<keyword evidence="6" id="KW-0812">Transmembrane</keyword>
<dbReference type="FunFam" id="3.90.550.50:FF:000014">
    <property type="entry name" value="Hexosyltransferase"/>
    <property type="match status" value="1"/>
</dbReference>
<dbReference type="Proteomes" id="UP000018468">
    <property type="component" value="Linkage group LG14"/>
</dbReference>
<dbReference type="GO" id="GO:0016758">
    <property type="term" value="F:hexosyltransferase activity"/>
    <property type="evidence" value="ECO:0007669"/>
    <property type="project" value="InterPro"/>
</dbReference>
<dbReference type="Gene3D" id="3.90.550.50">
    <property type="match status" value="1"/>
</dbReference>
<dbReference type="GO" id="GO:0030311">
    <property type="term" value="P:poly-N-acetyllactosamine biosynthetic process"/>
    <property type="evidence" value="ECO:0000318"/>
    <property type="project" value="GO_Central"/>
</dbReference>
<keyword evidence="10" id="KW-0472">Membrane</keyword>
<evidence type="ECO:0000313" key="15">
    <source>
        <dbReference type="Proteomes" id="UP000018468"/>
    </source>
</evidence>
<evidence type="ECO:0000256" key="13">
    <source>
        <dbReference type="RuleBase" id="RU363063"/>
    </source>
</evidence>
<evidence type="ECO:0000256" key="7">
    <source>
        <dbReference type="ARBA" id="ARBA00022968"/>
    </source>
</evidence>
<dbReference type="EC" id="2.4.1.-" evidence="13"/>
<dbReference type="InParanoid" id="W5MBR8"/>
<dbReference type="Pfam" id="PF01762">
    <property type="entry name" value="Galactosyl_T"/>
    <property type="match status" value="1"/>
</dbReference>
<dbReference type="OrthoDB" id="2139606at2759"/>
<dbReference type="GO" id="GO:0008194">
    <property type="term" value="F:UDP-glycosyltransferase activity"/>
    <property type="evidence" value="ECO:0000318"/>
    <property type="project" value="GO_Central"/>
</dbReference>
<evidence type="ECO:0000256" key="4">
    <source>
        <dbReference type="ARBA" id="ARBA00022676"/>
    </source>
</evidence>
<comment type="similarity">
    <text evidence="3 13">Belongs to the glycosyltransferase 31 family.</text>
</comment>
<dbReference type="GeneTree" id="ENSGT00940000157606"/>
<name>W5MBR8_LEPOC</name>
<dbReference type="GO" id="GO:0006493">
    <property type="term" value="P:protein O-linked glycosylation"/>
    <property type="evidence" value="ECO:0000318"/>
    <property type="project" value="GO_Central"/>
</dbReference>
<evidence type="ECO:0000256" key="11">
    <source>
        <dbReference type="ARBA" id="ARBA00023180"/>
    </source>
</evidence>
<keyword evidence="7" id="KW-0735">Signal-anchor</keyword>
<dbReference type="CTD" id="93010"/>
<dbReference type="KEGG" id="loc:102695683"/>
<dbReference type="EMBL" id="AHAT01015178">
    <property type="status" value="NOT_ANNOTATED_CDS"/>
    <property type="molecule type" value="Genomic_DNA"/>
</dbReference>
<dbReference type="GeneID" id="102695683"/>
<sequence>MLTTRDRWKIYKTACLMFFVAVITLTVLQRGSTYSGAQFREDSPSKQESLSEGVHHMQKKGLLPGTEGFWKASKQASATEKPRVTASRAPRTWDVTTTNCTANFNFTQMEWFGGLESNFKQFLLYRHCRYFPMTINHPEKCKGEIHLLIVVKSIITQYDRREVIRKTWGREKEANGKRIKTLFLLGAPSKEEEKANHQKLLEYEDYKYGDILQWDFMDSFFNLTLKEVHFLKWFSTYCENVHYIFKGDDDVFVSIENIVEFLDGSKIRNLFVGDVLYKAKPIRKKENKYYVPQALYNKTHYPPYAGGGGFLMDGPLARRLFGACETLDLYPIDDVFLGMCLEVLRVTPVKHNAFKTFGLVKNKSSKLNREPCFFKSMIVVHKLLPPDLMRMWKLVNSNLVCSRKVNIL</sequence>
<accession>W5MBR8</accession>
<dbReference type="HOGENOM" id="CLU_036849_5_1_1"/>
<reference evidence="14" key="3">
    <citation type="submission" date="2025-09" db="UniProtKB">
        <authorList>
            <consortium name="Ensembl"/>
        </authorList>
    </citation>
    <scope>IDENTIFICATION</scope>
</reference>
<comment type="pathway">
    <text evidence="2">Protein modification; protein glycosylation.</text>
</comment>
<protein>
    <recommendedName>
        <fullName evidence="13">Hexosyltransferase</fullName>
        <ecNumber evidence="13">2.4.1.-</ecNumber>
    </recommendedName>
</protein>
<keyword evidence="8" id="KW-1133">Transmembrane helix</keyword>
<evidence type="ECO:0000256" key="8">
    <source>
        <dbReference type="ARBA" id="ARBA00022989"/>
    </source>
</evidence>
<dbReference type="InterPro" id="IPR002659">
    <property type="entry name" value="Glyco_trans_31"/>
</dbReference>
<dbReference type="Ensembl" id="ENSLOCT00000005835.1">
    <property type="protein sequence ID" value="ENSLOCP00000005827.1"/>
    <property type="gene ID" value="ENSLOCG00000004855.1"/>
</dbReference>
<comment type="subcellular location">
    <subcellularLocation>
        <location evidence="1 13">Golgi apparatus membrane</location>
        <topology evidence="1 13">Single-pass type II membrane protein</topology>
    </subcellularLocation>
</comment>
<evidence type="ECO:0000256" key="10">
    <source>
        <dbReference type="ARBA" id="ARBA00023136"/>
    </source>
</evidence>
<evidence type="ECO:0000256" key="6">
    <source>
        <dbReference type="ARBA" id="ARBA00022692"/>
    </source>
</evidence>
<dbReference type="OMA" id="MFQWKKT"/>
<evidence type="ECO:0000256" key="3">
    <source>
        <dbReference type="ARBA" id="ARBA00008661"/>
    </source>
</evidence>
<dbReference type="STRING" id="7918.ENSLOCP00000005827"/>
<evidence type="ECO:0000256" key="1">
    <source>
        <dbReference type="ARBA" id="ARBA00004323"/>
    </source>
</evidence>
<dbReference type="Bgee" id="ENSLOCG00000004855">
    <property type="expression patterns" value="Expressed in bone element and 12 other cell types or tissues"/>
</dbReference>
<keyword evidence="15" id="KW-1185">Reference proteome</keyword>
<dbReference type="eggNOG" id="KOG2287">
    <property type="taxonomic scope" value="Eukaryota"/>
</dbReference>
<evidence type="ECO:0000256" key="12">
    <source>
        <dbReference type="ARBA" id="ARBA00058437"/>
    </source>
</evidence>
<keyword evidence="9 13" id="KW-0333">Golgi apparatus</keyword>
<organism evidence="14 15">
    <name type="scientific">Lepisosteus oculatus</name>
    <name type="common">Spotted gar</name>
    <dbReference type="NCBI Taxonomy" id="7918"/>
    <lineage>
        <taxon>Eukaryota</taxon>
        <taxon>Metazoa</taxon>
        <taxon>Chordata</taxon>
        <taxon>Craniata</taxon>
        <taxon>Vertebrata</taxon>
        <taxon>Euteleostomi</taxon>
        <taxon>Actinopterygii</taxon>
        <taxon>Neopterygii</taxon>
        <taxon>Holostei</taxon>
        <taxon>Semionotiformes</taxon>
        <taxon>Lepisosteidae</taxon>
        <taxon>Lepisosteus</taxon>
    </lineage>
</organism>
<dbReference type="PANTHER" id="PTHR11214:SF93">
    <property type="entry name" value="UDP-GLCNAC:BETAGAL BETA-1,3-N-ACETYLGLUCOSAMINYLTRANSFERASE 7"/>
    <property type="match status" value="1"/>
</dbReference>
<dbReference type="AlphaFoldDB" id="W5MBR8"/>
<dbReference type="GO" id="GO:0018146">
    <property type="term" value="P:keratan sulfate proteoglycan biosynthetic process"/>
    <property type="evidence" value="ECO:0007669"/>
    <property type="project" value="UniProtKB-ARBA"/>
</dbReference>
<keyword evidence="4 13" id="KW-0328">Glycosyltransferase</keyword>
<evidence type="ECO:0000256" key="9">
    <source>
        <dbReference type="ARBA" id="ARBA00023034"/>
    </source>
</evidence>
<reference evidence="15" key="1">
    <citation type="submission" date="2011-12" db="EMBL/GenBank/DDBJ databases">
        <title>The Draft Genome of Lepisosteus oculatus.</title>
        <authorList>
            <consortium name="The Broad Institute Genome Assembly &amp; Analysis Group"/>
            <consortium name="Computational R&amp;D Group"/>
            <consortium name="and Sequencing Platform"/>
            <person name="Di Palma F."/>
            <person name="Alfoldi J."/>
            <person name="Johnson J."/>
            <person name="Berlin A."/>
            <person name="Gnerre S."/>
            <person name="Jaffe D."/>
            <person name="MacCallum I."/>
            <person name="Young S."/>
            <person name="Walker B.J."/>
            <person name="Lander E.S."/>
            <person name="Lindblad-Toh K."/>
        </authorList>
    </citation>
    <scope>NUCLEOTIDE SEQUENCE [LARGE SCALE GENOMIC DNA]</scope>
</reference>
<proteinExistence type="inferred from homology"/>
<keyword evidence="5" id="KW-0808">Transferase</keyword>
<evidence type="ECO:0000256" key="5">
    <source>
        <dbReference type="ARBA" id="ARBA00022679"/>
    </source>
</evidence>
<dbReference type="GO" id="GO:0000139">
    <property type="term" value="C:Golgi membrane"/>
    <property type="evidence" value="ECO:0000318"/>
    <property type="project" value="GO_Central"/>
</dbReference>
<dbReference type="PANTHER" id="PTHR11214">
    <property type="entry name" value="BETA-1,3-N-ACETYLGLUCOSAMINYLTRANSFERASE"/>
    <property type="match status" value="1"/>
</dbReference>
<comment type="function">
    <text evidence="12">N-acetyl glucosamine (GlcNAc) transferase that catalyzes the transfer of GlcNAc via a beta1-&gt;3 linkage from UDP-GlcNAc to the non-reducing terminal galactose (Gal) in the linearly growing chain of N- and O-linked keratan sulfate proteoglycans. Cooperates with B4GALT4 galactosyltransferase and CHST6 and CHST1 sulfotransferases to construct and elongate mono- and disulfated disaccharide units [-&gt;3Galbeta1-&gt;4(6-sulfoGlcNAcbeta)1-&gt;] and [-&gt;3(6-sulfoGalbeta)1-&gt;4(6-sulfoGlcNAcbeta)1-&gt;] within keratan sulfate polymer. Involved in biosynthesis of N-linked keratan sulfate proteoglycans in cornea, with an impact on proteoglycan fibril organization and corneal transparency. May play a role in the maintenance of tissue architecture by suppressing cellular motility and invasion.</text>
</comment>
<evidence type="ECO:0000313" key="14">
    <source>
        <dbReference type="Ensembl" id="ENSLOCP00000005827.1"/>
    </source>
</evidence>
<dbReference type="RefSeq" id="XP_015216540.1">
    <property type="nucleotide sequence ID" value="XM_015361054.2"/>
</dbReference>
<keyword evidence="11" id="KW-0325">Glycoprotein</keyword>
<evidence type="ECO:0000256" key="2">
    <source>
        <dbReference type="ARBA" id="ARBA00004922"/>
    </source>
</evidence>